<proteinExistence type="predicted"/>
<feature type="compositionally biased region" description="Polar residues" evidence="1">
    <location>
        <begin position="177"/>
        <end position="189"/>
    </location>
</feature>
<protein>
    <submittedName>
        <fullName evidence="2">Uncharacterized protein</fullName>
    </submittedName>
</protein>
<reference evidence="2" key="1">
    <citation type="journal article" date="2017" name="Gigascience">
        <title>The genome draft of coconut (Cocos nucifera).</title>
        <authorList>
            <person name="Xiao Y."/>
            <person name="Xu P."/>
            <person name="Fan H."/>
            <person name="Baudouin L."/>
            <person name="Xia W."/>
            <person name="Bocs S."/>
            <person name="Xu J."/>
            <person name="Li Q."/>
            <person name="Guo A."/>
            <person name="Zhou L."/>
            <person name="Li J."/>
            <person name="Wu Y."/>
            <person name="Ma Z."/>
            <person name="Armero A."/>
            <person name="Issali A.E."/>
            <person name="Liu N."/>
            <person name="Peng M."/>
            <person name="Yang Y."/>
        </authorList>
    </citation>
    <scope>NUCLEOTIDE SEQUENCE</scope>
    <source>
        <tissue evidence="2">Spear leaf of Hainan Tall coconut</tissue>
    </source>
</reference>
<feature type="compositionally biased region" description="Basic and acidic residues" evidence="1">
    <location>
        <begin position="148"/>
        <end position="163"/>
    </location>
</feature>
<evidence type="ECO:0000313" key="3">
    <source>
        <dbReference type="Proteomes" id="UP000797356"/>
    </source>
</evidence>
<sequence length="189" mass="20301">MGDLGVERRIESKREVAWRQAWSMRSLSEREPMALEREARAWRRMTEGVSNAMEATGMVDGGVGVEGVEAKGGVVEEAASLWIGGEENLEAMVEKEPVEGVDADVTIDNVESLMEEEGDRGGSEVDCRGKAGTDNDGTGLGTHSGGEGGRECARRERRRDMGSRNKGGLGYIYRFGSGSSMDSGLGHSN</sequence>
<feature type="compositionally biased region" description="Gly residues" evidence="1">
    <location>
        <begin position="138"/>
        <end position="147"/>
    </location>
</feature>
<dbReference type="AlphaFoldDB" id="A0A8K0IT33"/>
<keyword evidence="3" id="KW-1185">Reference proteome</keyword>
<accession>A0A8K0IT33</accession>
<dbReference type="Proteomes" id="UP000797356">
    <property type="component" value="Chromosome 13"/>
</dbReference>
<reference evidence="2" key="2">
    <citation type="submission" date="2019-07" db="EMBL/GenBank/DDBJ databases">
        <authorList>
            <person name="Yang Y."/>
            <person name="Bocs S."/>
            <person name="Baudouin L."/>
        </authorList>
    </citation>
    <scope>NUCLEOTIDE SEQUENCE</scope>
    <source>
        <tissue evidence="2">Spear leaf of Hainan Tall coconut</tissue>
    </source>
</reference>
<feature type="region of interest" description="Disordered" evidence="1">
    <location>
        <begin position="114"/>
        <end position="189"/>
    </location>
</feature>
<organism evidence="2 3">
    <name type="scientific">Cocos nucifera</name>
    <name type="common">Coconut palm</name>
    <dbReference type="NCBI Taxonomy" id="13894"/>
    <lineage>
        <taxon>Eukaryota</taxon>
        <taxon>Viridiplantae</taxon>
        <taxon>Streptophyta</taxon>
        <taxon>Embryophyta</taxon>
        <taxon>Tracheophyta</taxon>
        <taxon>Spermatophyta</taxon>
        <taxon>Magnoliopsida</taxon>
        <taxon>Liliopsida</taxon>
        <taxon>Arecaceae</taxon>
        <taxon>Arecoideae</taxon>
        <taxon>Cocoseae</taxon>
        <taxon>Attaleinae</taxon>
        <taxon>Cocos</taxon>
    </lineage>
</organism>
<feature type="compositionally biased region" description="Basic and acidic residues" evidence="1">
    <location>
        <begin position="119"/>
        <end position="133"/>
    </location>
</feature>
<dbReference type="EMBL" id="CM017884">
    <property type="protein sequence ID" value="KAG1366727.1"/>
    <property type="molecule type" value="Genomic_DNA"/>
</dbReference>
<gene>
    <name evidence="2" type="ORF">COCNU_13G005170</name>
</gene>
<comment type="caution">
    <text evidence="2">The sequence shown here is derived from an EMBL/GenBank/DDBJ whole genome shotgun (WGS) entry which is preliminary data.</text>
</comment>
<name>A0A8K0IT33_COCNU</name>
<evidence type="ECO:0000256" key="1">
    <source>
        <dbReference type="SAM" id="MobiDB-lite"/>
    </source>
</evidence>
<evidence type="ECO:0000313" key="2">
    <source>
        <dbReference type="EMBL" id="KAG1366727.1"/>
    </source>
</evidence>